<evidence type="ECO:0000256" key="3">
    <source>
        <dbReference type="ARBA" id="ARBA00022989"/>
    </source>
</evidence>
<dbReference type="InterPro" id="IPR007452">
    <property type="entry name" value="TamB_C"/>
</dbReference>
<gene>
    <name evidence="8" type="ORF">LVJ94_08540</name>
</gene>
<proteinExistence type="predicted"/>
<sequence length="1544" mass="164705">MRLRRVLGIIGAVVGTTVTFVTATVGGVLLHLDLPATRRVAANQIHALLAQSLKGRISIESVAHLGLDGVRGVRAEVADPRGQRVLLADGVDARLSAMAVLKSALLGKGDIEVTVGRIDIAYLEANLDDDQSPEHVMRLLRAFEPIETAPAPPPDPTARGLRLSFPRATLAHGWVHGTMAGAPPLDVDADGLSLRVLVAPKETRVDLDRARLAARGMPHRANPQGAAEFHLAMPSASGESMELTGRFDGDAGGVPARAHARMNGDRLDAVLDVPRADPERLRGMFDPPPVRDPFEAHAEVHGEMSRLAAKAHLSAGTGVVDVTGTVGLGAERTHVLARVVARDVDVRSFSETAPASKLAATSEIELAIGPQGALSGVYNFDVLPGSVGPNAVPPAHVRGRFTEDSARAEGTIDERGAPVAFEANLRPAGEHHRVDFAVSSRVPAVERIPRLERLTQGLAGALDLKATGSVDVEGQTLDARLEAQVRDFAYADAAQIAHATVDARARGTFSAPRIDASVYASDVVAGGYDVRTLGVRASVDPVHQVVRNARVTLDRNGESVALNVDRIAVANSLRVDGLVLSGLGAPAHASLAKSTHGLTVHAKADGLDLERMARLLDVQDNVSGGTLAFAIDASLAERTSKGRVDVSVEDATVSELEHGNVELAAVLNDDDLDIGLKADFAKAGHVSLRSTRAKLYGAKGPLDAAAWKGAIGRAALEGELDLERIAALVPPGSLPFGEMKGKIDVTGTLRRDSPKVAPEISLTTQTRGLVLAGTQPEDPPPVGRTRVVAPPAWRSSDIDAALNVRVDATSGHAEVSARLVDAHGPLMNFDAKADLPYNDLWRDPDPAHAMEELEKVPFEARFQVPRRKVADLPPLFRTKGMPGHVEVDLAASGSAQEPRLAVNARLSDFKVEPATRTPATDTRVNATYDGKRFETTVRVNTLPGAEVLTAKAQANVNVEDLIHPVAGRELPWDADLQAKLANFPLQSVSQFSDMQLRGTMHGDLTVQGIHKDARAHARLDLEKLAVGEARYKGGFIEAHAGGPEPAEAVVRFDQDDGFFEARARAAMRWGAAVAPALDESKPLEGSVAAKHFRVAALEPFLAGAVSDLDGYLDAKAQGRLDPRTKDAKMSGELAFREGVVNLPALGDELHGVRATVKLTEDGRVRVDDVVAHGTEGKLSASAEAKLSGTKLEHASGKVHIREREALPLALQGEPIGAIYGDVRLDVRNSPDGRTTTMNVNIPSFHTKLPPTGGNSVQDLQPRDDIQVGVERKRDELTKLPLDQEDYEGGDPKIDDAPPTATIVNVHLGDDVEIRRSTDVKVGVTGDPRIQINGEKTTMSGRLRLTGGFIELQGKKLEIERGTVSFTGEPNNPEIVVTARWNAPDGTLVYADFVGPLKTGKVHLRSEPPRPNNEIVALLMFGTAEGSQSTPYPQRQPDGTVRAVGMGGAYAAQGLNKGIEDLAGTDRITAHIDTTQSANPRPELEFQLSRSLAVKLGHALGVPPLDRPDRNFLIVSWRVKRNWTLETTFGDRGTSIVDGVWQRRY</sequence>
<dbReference type="PANTHER" id="PTHR36985">
    <property type="entry name" value="TRANSLOCATION AND ASSEMBLY MODULE SUBUNIT TAMB"/>
    <property type="match status" value="1"/>
</dbReference>
<feature type="compositionally biased region" description="Polar residues" evidence="5">
    <location>
        <begin position="1233"/>
        <end position="1243"/>
    </location>
</feature>
<dbReference type="Proteomes" id="UP001374803">
    <property type="component" value="Chromosome"/>
</dbReference>
<evidence type="ECO:0000256" key="1">
    <source>
        <dbReference type="ARBA" id="ARBA00004167"/>
    </source>
</evidence>
<dbReference type="RefSeq" id="WP_394836941.1">
    <property type="nucleotide sequence ID" value="NZ_CP089929.1"/>
</dbReference>
<name>A0ABZ2L8L5_9BACT</name>
<evidence type="ECO:0000256" key="4">
    <source>
        <dbReference type="ARBA" id="ARBA00023136"/>
    </source>
</evidence>
<comment type="subcellular location">
    <subcellularLocation>
        <location evidence="1">Membrane</location>
        <topology evidence="1">Single-pass membrane protein</topology>
    </subcellularLocation>
</comment>
<accession>A0ABZ2L8L5</accession>
<keyword evidence="4 6" id="KW-0472">Membrane</keyword>
<evidence type="ECO:0000256" key="5">
    <source>
        <dbReference type="SAM" id="MobiDB-lite"/>
    </source>
</evidence>
<dbReference type="PANTHER" id="PTHR36985:SF1">
    <property type="entry name" value="TRANSLOCATION AND ASSEMBLY MODULE SUBUNIT TAMB"/>
    <property type="match status" value="1"/>
</dbReference>
<reference evidence="8" key="1">
    <citation type="submission" date="2021-12" db="EMBL/GenBank/DDBJ databases">
        <title>Discovery of the Pendulisporaceae a myxobacterial family with distinct sporulation behavior and unique specialized metabolism.</title>
        <authorList>
            <person name="Garcia R."/>
            <person name="Popoff A."/>
            <person name="Bader C.D."/>
            <person name="Loehr J."/>
            <person name="Walesch S."/>
            <person name="Walt C."/>
            <person name="Boldt J."/>
            <person name="Bunk B."/>
            <person name="Haeckl F.J.F.P.J."/>
            <person name="Gunesch A.P."/>
            <person name="Birkelbach J."/>
            <person name="Nuebel U."/>
            <person name="Pietschmann T."/>
            <person name="Bach T."/>
            <person name="Mueller R."/>
        </authorList>
    </citation>
    <scope>NUCLEOTIDE SEQUENCE</scope>
    <source>
        <strain evidence="8">MSr11367</strain>
    </source>
</reference>
<evidence type="ECO:0000313" key="8">
    <source>
        <dbReference type="EMBL" id="WXB07283.1"/>
    </source>
</evidence>
<feature type="region of interest" description="Disordered" evidence="5">
    <location>
        <begin position="1233"/>
        <end position="1259"/>
    </location>
</feature>
<feature type="domain" description="Translocation and assembly module TamB C-terminal" evidence="7">
    <location>
        <begin position="1173"/>
        <end position="1543"/>
    </location>
</feature>
<protein>
    <submittedName>
        <fullName evidence="8">Translocation/assembly module TamB</fullName>
    </submittedName>
</protein>
<keyword evidence="3 6" id="KW-1133">Transmembrane helix</keyword>
<organism evidence="8 9">
    <name type="scientific">Pendulispora rubella</name>
    <dbReference type="NCBI Taxonomy" id="2741070"/>
    <lineage>
        <taxon>Bacteria</taxon>
        <taxon>Pseudomonadati</taxon>
        <taxon>Myxococcota</taxon>
        <taxon>Myxococcia</taxon>
        <taxon>Myxococcales</taxon>
        <taxon>Sorangiineae</taxon>
        <taxon>Pendulisporaceae</taxon>
        <taxon>Pendulispora</taxon>
    </lineage>
</organism>
<evidence type="ECO:0000256" key="2">
    <source>
        <dbReference type="ARBA" id="ARBA00022692"/>
    </source>
</evidence>
<keyword evidence="9" id="KW-1185">Reference proteome</keyword>
<keyword evidence="2 6" id="KW-0812">Transmembrane</keyword>
<evidence type="ECO:0000313" key="9">
    <source>
        <dbReference type="Proteomes" id="UP001374803"/>
    </source>
</evidence>
<evidence type="ECO:0000256" key="6">
    <source>
        <dbReference type="SAM" id="Phobius"/>
    </source>
</evidence>
<dbReference type="EMBL" id="CP089983">
    <property type="protein sequence ID" value="WXB07283.1"/>
    <property type="molecule type" value="Genomic_DNA"/>
</dbReference>
<feature type="transmembrane region" description="Helical" evidence="6">
    <location>
        <begin position="7"/>
        <end position="30"/>
    </location>
</feature>
<dbReference type="Pfam" id="PF04357">
    <property type="entry name" value="TamB"/>
    <property type="match status" value="1"/>
</dbReference>
<evidence type="ECO:0000259" key="7">
    <source>
        <dbReference type="Pfam" id="PF04357"/>
    </source>
</evidence>